<feature type="binding site" description="axial binding residue" evidence="11">
    <location>
        <position position="59"/>
    </location>
    <ligand>
        <name>heme b</name>
        <dbReference type="ChEBI" id="CHEBI:60344"/>
        <note>ligand shared with SDHC</note>
    </ligand>
    <ligandPart>
        <name>Fe</name>
        <dbReference type="ChEBI" id="CHEBI:18248"/>
    </ligandPart>
</feature>
<dbReference type="eggNOG" id="KOG4097">
    <property type="taxonomic scope" value="Eukaryota"/>
</dbReference>
<evidence type="ECO:0000313" key="13">
    <source>
        <dbReference type="EMBL" id="EDV25775.1"/>
    </source>
</evidence>
<accession>B3RU98</accession>
<dbReference type="AlphaFoldDB" id="B3RU98"/>
<keyword evidence="14" id="KW-1185">Reference proteome</keyword>
<evidence type="ECO:0000256" key="4">
    <source>
        <dbReference type="ARBA" id="ARBA00022692"/>
    </source>
</evidence>
<dbReference type="Pfam" id="PF05328">
    <property type="entry name" value="CybS"/>
    <property type="match status" value="1"/>
</dbReference>
<keyword evidence="8 12" id="KW-0496">Mitochondrion</keyword>
<keyword evidence="4 12" id="KW-0812">Transmembrane</keyword>
<dbReference type="GO" id="GO:0046872">
    <property type="term" value="F:metal ion binding"/>
    <property type="evidence" value="ECO:0007669"/>
    <property type="project" value="UniProtKB-KW"/>
</dbReference>
<dbReference type="FunCoup" id="B3RU98">
    <property type="interactions" value="1555"/>
</dbReference>
<dbReference type="GO" id="GO:0045273">
    <property type="term" value="C:respiratory chain complex II (succinate dehydrogenase)"/>
    <property type="evidence" value="ECO:0000318"/>
    <property type="project" value="GO_Central"/>
</dbReference>
<dbReference type="CTD" id="6753021"/>
<dbReference type="PANTHER" id="PTHR13337:SF2">
    <property type="entry name" value="SUCCINATE DEHYDROGENASE [UBIQUINONE] CYTOCHROME B SMALL SUBUNIT, MITOCHONDRIAL"/>
    <property type="match status" value="1"/>
</dbReference>
<keyword evidence="12" id="KW-0816">Tricarboxylic acid cycle</keyword>
<dbReference type="RefSeq" id="XP_002111808.1">
    <property type="nucleotide sequence ID" value="XM_002111772.1"/>
</dbReference>
<dbReference type="OMA" id="VYDYARP"/>
<dbReference type="EMBL" id="DS985244">
    <property type="protein sequence ID" value="EDV25775.1"/>
    <property type="molecule type" value="Genomic_DNA"/>
</dbReference>
<keyword evidence="12" id="KW-0249">Electron transport</keyword>
<dbReference type="STRING" id="10228.B3RU98"/>
<evidence type="ECO:0000256" key="11">
    <source>
        <dbReference type="PIRSR" id="PIRSR607992-2"/>
    </source>
</evidence>
<dbReference type="InParanoid" id="B3RU98"/>
<organism evidence="13 14">
    <name type="scientific">Trichoplax adhaerens</name>
    <name type="common">Trichoplax reptans</name>
    <dbReference type="NCBI Taxonomy" id="10228"/>
    <lineage>
        <taxon>Eukaryota</taxon>
        <taxon>Metazoa</taxon>
        <taxon>Placozoa</taxon>
        <taxon>Uniplacotomia</taxon>
        <taxon>Trichoplacea</taxon>
        <taxon>Trichoplacidae</taxon>
        <taxon>Trichoplax</taxon>
    </lineage>
</organism>
<evidence type="ECO:0000256" key="9">
    <source>
        <dbReference type="ARBA" id="ARBA00023136"/>
    </source>
</evidence>
<keyword evidence="6 12" id="KW-0809">Transit peptide</keyword>
<keyword evidence="12" id="KW-0349">Heme</keyword>
<keyword evidence="3 12" id="KW-0813">Transport</keyword>
<feature type="binding site" evidence="10">
    <location>
        <position position="71"/>
    </location>
    <ligand>
        <name>a ubiquinone</name>
        <dbReference type="ChEBI" id="CHEBI:16389"/>
        <note>ligand shared with IP/SDHB</note>
    </ligand>
</feature>
<evidence type="ECO:0000256" key="3">
    <source>
        <dbReference type="ARBA" id="ARBA00022448"/>
    </source>
</evidence>
<comment type="similarity">
    <text evidence="2 12">Belongs to the CybS family.</text>
</comment>
<dbReference type="GO" id="GO:0020037">
    <property type="term" value="F:heme binding"/>
    <property type="evidence" value="ECO:0000318"/>
    <property type="project" value="GO_Central"/>
</dbReference>
<dbReference type="Proteomes" id="UP000009022">
    <property type="component" value="Unassembled WGS sequence"/>
</dbReference>
<evidence type="ECO:0000313" key="14">
    <source>
        <dbReference type="Proteomes" id="UP000009022"/>
    </source>
</evidence>
<evidence type="ECO:0000256" key="12">
    <source>
        <dbReference type="RuleBase" id="RU364031"/>
    </source>
</evidence>
<evidence type="ECO:0000256" key="1">
    <source>
        <dbReference type="ARBA" id="ARBA00004448"/>
    </source>
</evidence>
<keyword evidence="9 12" id="KW-0472">Membrane</keyword>
<feature type="transmembrane region" description="Helical" evidence="12">
    <location>
        <begin position="79"/>
        <end position="98"/>
    </location>
</feature>
<evidence type="ECO:0000256" key="10">
    <source>
        <dbReference type="PIRSR" id="PIRSR607992-1"/>
    </source>
</evidence>
<comment type="function">
    <text evidence="12">Membrane-anchoring subunit of succinate dehydrogenase (SDH) that is involved in complex II of the mitochondrial electron transport chain and is responsible for transferring electrons from succinate to ubiquinone (coenzyme Q).</text>
</comment>
<keyword evidence="5 12" id="KW-0999">Mitochondrion inner membrane</keyword>
<evidence type="ECO:0000256" key="7">
    <source>
        <dbReference type="ARBA" id="ARBA00022989"/>
    </source>
</evidence>
<dbReference type="GO" id="GO:0005743">
    <property type="term" value="C:mitochondrial inner membrane"/>
    <property type="evidence" value="ECO:0007669"/>
    <property type="project" value="UniProtKB-SubCell"/>
</dbReference>
<evidence type="ECO:0000256" key="8">
    <source>
        <dbReference type="ARBA" id="ARBA00023128"/>
    </source>
</evidence>
<dbReference type="GO" id="GO:0048039">
    <property type="term" value="F:ubiquinone binding"/>
    <property type="evidence" value="ECO:0000318"/>
    <property type="project" value="GO_Central"/>
</dbReference>
<name>B3RU98_TRIAD</name>
<dbReference type="KEGG" id="tad:TRIADDRAFT_55207"/>
<protein>
    <recommendedName>
        <fullName evidence="12">Succinate dehydrogenase [ubiquinone] cytochrome b small subunit</fullName>
    </recommendedName>
</protein>
<dbReference type="HOGENOM" id="CLU_096618_1_1_1"/>
<keyword evidence="11 12" id="KW-0479">Metal-binding</keyword>
<dbReference type="GO" id="GO:0006121">
    <property type="term" value="P:mitochondrial electron transport, succinate to ubiquinone"/>
    <property type="evidence" value="ECO:0000318"/>
    <property type="project" value="GO_Central"/>
</dbReference>
<comment type="subcellular location">
    <subcellularLocation>
        <location evidence="1 12">Mitochondrion inner membrane</location>
        <topology evidence="1 12">Multi-pass membrane protein</topology>
    </subcellularLocation>
</comment>
<dbReference type="InterPro" id="IPR007992">
    <property type="entry name" value="CybS"/>
</dbReference>
<dbReference type="GO" id="GO:0006099">
    <property type="term" value="P:tricarboxylic acid cycle"/>
    <property type="evidence" value="ECO:0000318"/>
    <property type="project" value="GO_Central"/>
</dbReference>
<reference evidence="13 14" key="1">
    <citation type="journal article" date="2008" name="Nature">
        <title>The Trichoplax genome and the nature of placozoans.</title>
        <authorList>
            <person name="Srivastava M."/>
            <person name="Begovic E."/>
            <person name="Chapman J."/>
            <person name="Putnam N.H."/>
            <person name="Hellsten U."/>
            <person name="Kawashima T."/>
            <person name="Kuo A."/>
            <person name="Mitros T."/>
            <person name="Salamov A."/>
            <person name="Carpenter M.L."/>
            <person name="Signorovitch A.Y."/>
            <person name="Moreno M.A."/>
            <person name="Kamm K."/>
            <person name="Grimwood J."/>
            <person name="Schmutz J."/>
            <person name="Shapiro H."/>
            <person name="Grigoriev I.V."/>
            <person name="Buss L.W."/>
            <person name="Schierwater B."/>
            <person name="Dellaporta S.L."/>
            <person name="Rokhsar D.S."/>
        </authorList>
    </citation>
    <scope>NUCLEOTIDE SEQUENCE [LARGE SCALE GENOMIC DNA]</scope>
    <source>
        <strain evidence="13 14">Grell-BS-1999</strain>
    </source>
</reference>
<evidence type="ECO:0000256" key="5">
    <source>
        <dbReference type="ARBA" id="ARBA00022792"/>
    </source>
</evidence>
<gene>
    <name evidence="13" type="ORF">TRIADDRAFT_55207</name>
</gene>
<dbReference type="GeneID" id="6753021"/>
<comment type="caution">
    <text evidence="12">Lacks conserved residue(s) required for the propagation of feature annotation.</text>
</comment>
<dbReference type="InterPro" id="IPR034804">
    <property type="entry name" value="SQR/QFR_C/D"/>
</dbReference>
<evidence type="ECO:0000256" key="2">
    <source>
        <dbReference type="ARBA" id="ARBA00007294"/>
    </source>
</evidence>
<dbReference type="OrthoDB" id="18577at2759"/>
<evidence type="ECO:0000256" key="6">
    <source>
        <dbReference type="ARBA" id="ARBA00022946"/>
    </source>
</evidence>
<keyword evidence="11" id="KW-0408">Iron</keyword>
<dbReference type="Gene3D" id="1.20.1300.10">
    <property type="entry name" value="Fumarate reductase/succinate dehydrogenase, transmembrane subunit"/>
    <property type="match status" value="1"/>
</dbReference>
<sequence length="118" mass="12887">MAARMCLRIAKSDKKGSPASSHWKSERIVSVALLAALPAGYLYPGNIVDYSLAILIPPHVYWGFNGIIGDYLPKSLVGVTQGAIMILSVMTFIGLAYFNYSDVGICKAVEMLWQMKTT</sequence>
<proteinExistence type="inferred from homology"/>
<keyword evidence="7 12" id="KW-1133">Transmembrane helix</keyword>
<dbReference type="PANTHER" id="PTHR13337">
    <property type="entry name" value="SUCCINATE DEHYDROGENASE"/>
    <property type="match status" value="1"/>
</dbReference>
<dbReference type="PhylomeDB" id="B3RU98"/>